<feature type="transmembrane region" description="Helical" evidence="1">
    <location>
        <begin position="77"/>
        <end position="95"/>
    </location>
</feature>
<keyword evidence="1" id="KW-0472">Membrane</keyword>
<dbReference type="Proteomes" id="UP000288197">
    <property type="component" value="Unassembled WGS sequence"/>
</dbReference>
<keyword evidence="1" id="KW-1133">Transmembrane helix</keyword>
<feature type="transmembrane region" description="Helical" evidence="1">
    <location>
        <begin position="171"/>
        <end position="189"/>
    </location>
</feature>
<feature type="transmembrane region" description="Helical" evidence="1">
    <location>
        <begin position="140"/>
        <end position="165"/>
    </location>
</feature>
<reference evidence="2 3" key="1">
    <citation type="submission" date="2017-05" db="EMBL/GenBank/DDBJ databases">
        <title>Vagococcus spp. assemblies.</title>
        <authorList>
            <person name="Gulvik C.A."/>
        </authorList>
    </citation>
    <scope>NUCLEOTIDE SEQUENCE [LARGE SCALE GENOMIC DNA]</scope>
    <source>
        <strain evidence="2 3">NCFB 2497</strain>
    </source>
</reference>
<keyword evidence="3" id="KW-1185">Reference proteome</keyword>
<sequence length="204" mass="23373">MLGTGLEKGFNICWLVIKLNLFFHLFSLMGGYIFGVGPSIQMVSDLFQASKFDHKEITLKNAFAIWKGHFMRSNGQFLLFIGVFCLLTYNLYVSVQLTGMLWLIIDFMLISAILFIYVAYQYVISYETEYDMPFLQVIKLACISVFFGFGTFWKLLIGAGVILIVTWQMKGLILFATISLLIMWSVIATKKIRDVVDEKLGFNE</sequence>
<organism evidence="2 3">
    <name type="scientific">Vagococcus fluvialis</name>
    <dbReference type="NCBI Taxonomy" id="2738"/>
    <lineage>
        <taxon>Bacteria</taxon>
        <taxon>Bacillati</taxon>
        <taxon>Bacillota</taxon>
        <taxon>Bacilli</taxon>
        <taxon>Lactobacillales</taxon>
        <taxon>Enterococcaceae</taxon>
        <taxon>Vagococcus</taxon>
    </lineage>
</organism>
<dbReference type="EMBL" id="NGJX01000016">
    <property type="protein sequence ID" value="RST99192.1"/>
    <property type="molecule type" value="Genomic_DNA"/>
</dbReference>
<feature type="transmembrane region" description="Helical" evidence="1">
    <location>
        <begin position="101"/>
        <end position="120"/>
    </location>
</feature>
<name>A0A369AS79_9ENTE</name>
<dbReference type="Pfam" id="PF04854">
    <property type="entry name" value="DUF624"/>
    <property type="match status" value="1"/>
</dbReference>
<protein>
    <submittedName>
        <fullName evidence="2">Uncharacterized protein</fullName>
    </submittedName>
</protein>
<gene>
    <name evidence="2" type="ORF">CBF32_12030</name>
</gene>
<dbReference type="InterPro" id="IPR006938">
    <property type="entry name" value="DUF624"/>
</dbReference>
<dbReference type="AlphaFoldDB" id="A0A369AS79"/>
<evidence type="ECO:0000313" key="2">
    <source>
        <dbReference type="EMBL" id="RST99192.1"/>
    </source>
</evidence>
<evidence type="ECO:0000313" key="3">
    <source>
        <dbReference type="Proteomes" id="UP000288197"/>
    </source>
</evidence>
<evidence type="ECO:0000256" key="1">
    <source>
        <dbReference type="SAM" id="Phobius"/>
    </source>
</evidence>
<dbReference type="OrthoDB" id="1650985at2"/>
<accession>A0A369AS79</accession>
<keyword evidence="1" id="KW-0812">Transmembrane</keyword>
<proteinExistence type="predicted"/>
<comment type="caution">
    <text evidence="2">The sequence shown here is derived from an EMBL/GenBank/DDBJ whole genome shotgun (WGS) entry which is preliminary data.</text>
</comment>
<dbReference type="GeneID" id="63147354"/>
<dbReference type="RefSeq" id="WP_114290378.1">
    <property type="nucleotide sequence ID" value="NZ_CP081459.1"/>
</dbReference>
<feature type="transmembrane region" description="Helical" evidence="1">
    <location>
        <begin position="12"/>
        <end position="34"/>
    </location>
</feature>